<dbReference type="PANTHER" id="PTHR11886:SF2">
    <property type="entry name" value="DYNEIN AXONEMAL LIGHT CHAIN 4"/>
    <property type="match status" value="1"/>
</dbReference>
<evidence type="ECO:0000256" key="10">
    <source>
        <dbReference type="ARBA" id="ARBA00057688"/>
    </source>
</evidence>
<evidence type="ECO:0000313" key="12">
    <source>
        <dbReference type="EMBL" id="CAD8754878.1"/>
    </source>
</evidence>
<dbReference type="GO" id="GO:0030286">
    <property type="term" value="C:dynein complex"/>
    <property type="evidence" value="ECO:0007669"/>
    <property type="project" value="UniProtKB-KW"/>
</dbReference>
<dbReference type="SMART" id="SM01375">
    <property type="entry name" value="Dynein_light"/>
    <property type="match status" value="1"/>
</dbReference>
<reference evidence="13" key="1">
    <citation type="submission" date="2021-01" db="EMBL/GenBank/DDBJ databases">
        <authorList>
            <person name="Corre E."/>
            <person name="Pelletier E."/>
            <person name="Niang G."/>
            <person name="Scheremetjew M."/>
            <person name="Finn R."/>
            <person name="Kale V."/>
            <person name="Holt S."/>
            <person name="Cochrane G."/>
            <person name="Meng A."/>
            <person name="Brown T."/>
            <person name="Cohen L."/>
        </authorList>
    </citation>
    <scope>NUCLEOTIDE SEQUENCE</scope>
    <source>
        <strain evidence="12">CCMP441</strain>
        <strain evidence="13">CCMP644</strain>
    </source>
</reference>
<dbReference type="EMBL" id="HBFK01035286">
    <property type="protein sequence ID" value="CAD8754878.1"/>
    <property type="molecule type" value="Transcribed_RNA"/>
</dbReference>
<proteinExistence type="inferred from homology"/>
<keyword evidence="9" id="KW-0966">Cell projection</keyword>
<name>A0A6T8P543_HEMAN</name>
<keyword evidence="8 11" id="KW-0206">Cytoskeleton</keyword>
<comment type="subunit">
    <text evidence="2">Consists of at least two heavy chains and a number of intermediate and light chains.</text>
</comment>
<evidence type="ECO:0000313" key="13">
    <source>
        <dbReference type="EMBL" id="CAD8956612.1"/>
    </source>
</evidence>
<evidence type="ECO:0000256" key="6">
    <source>
        <dbReference type="ARBA" id="ARBA00023069"/>
    </source>
</evidence>
<dbReference type="InterPro" id="IPR001372">
    <property type="entry name" value="Dynein_light_chain_typ-1/2"/>
</dbReference>
<protein>
    <recommendedName>
        <fullName evidence="11">Dynein light chain</fullName>
    </recommendedName>
</protein>
<comment type="function">
    <text evidence="10">Force generating protein of respiratory cilia. Produces force towards the minus ends of microtubules. Dynein has ATPase activity.</text>
</comment>
<evidence type="ECO:0000256" key="11">
    <source>
        <dbReference type="RuleBase" id="RU365010"/>
    </source>
</evidence>
<dbReference type="FunFam" id="3.30.740.10:FF:000002">
    <property type="entry name" value="Dynein light chain"/>
    <property type="match status" value="1"/>
</dbReference>
<evidence type="ECO:0000256" key="4">
    <source>
        <dbReference type="ARBA" id="ARBA00022701"/>
    </source>
</evidence>
<evidence type="ECO:0000256" key="2">
    <source>
        <dbReference type="ARBA" id="ARBA00011655"/>
    </source>
</evidence>
<keyword evidence="3 11" id="KW-0963">Cytoplasm</keyword>
<dbReference type="GO" id="GO:0007017">
    <property type="term" value="P:microtubule-based process"/>
    <property type="evidence" value="ECO:0007669"/>
    <property type="project" value="InterPro"/>
</dbReference>
<keyword evidence="6" id="KW-0969">Cilium</keyword>
<accession>A0A6T8P543</accession>
<keyword evidence="5 11" id="KW-0243">Dynein</keyword>
<keyword evidence="7 11" id="KW-0505">Motor protein</keyword>
<dbReference type="InterPro" id="IPR037177">
    <property type="entry name" value="DLC_sf"/>
</dbReference>
<sequence length="115" mass="12883">MADPSAVIKNAQTAADARQAMMYALVRPQTDMKEEMRMEATDTVVSAIEKFGNMKPPKYDLAAKQVKEAMDKKYAPNWCCVIGETFGADIVCEKQTLLYMFYAGNLAVLLFKNPF</sequence>
<dbReference type="Pfam" id="PF01221">
    <property type="entry name" value="Dynein_light"/>
    <property type="match status" value="1"/>
</dbReference>
<keyword evidence="4 11" id="KW-0493">Microtubule</keyword>
<evidence type="ECO:0000256" key="9">
    <source>
        <dbReference type="ARBA" id="ARBA00023273"/>
    </source>
</evidence>
<dbReference type="AlphaFoldDB" id="A0A6T8P543"/>
<evidence type="ECO:0000256" key="3">
    <source>
        <dbReference type="ARBA" id="ARBA00022490"/>
    </source>
</evidence>
<evidence type="ECO:0000256" key="7">
    <source>
        <dbReference type="ARBA" id="ARBA00023175"/>
    </source>
</evidence>
<comment type="similarity">
    <text evidence="11">Belongs to the dynein light chain family.</text>
</comment>
<evidence type="ECO:0000256" key="8">
    <source>
        <dbReference type="ARBA" id="ARBA00023212"/>
    </source>
</evidence>
<dbReference type="SUPFAM" id="SSF54648">
    <property type="entry name" value="DLC"/>
    <property type="match status" value="1"/>
</dbReference>
<dbReference type="CDD" id="cd21453">
    <property type="entry name" value="DLC-like_DNAL4"/>
    <property type="match status" value="1"/>
</dbReference>
<dbReference type="GO" id="GO:0005930">
    <property type="term" value="C:axoneme"/>
    <property type="evidence" value="ECO:0007669"/>
    <property type="project" value="UniProtKB-SubCell"/>
</dbReference>
<dbReference type="Gene3D" id="3.30.740.10">
    <property type="entry name" value="Protein Inhibitor Of Neuronal Nitric Oxide Synthase"/>
    <property type="match status" value="1"/>
</dbReference>
<gene>
    <name evidence="13" type="ORF">HAND00432_LOCUS11150</name>
    <name evidence="12" type="ORF">HAND1043_LOCUS21386</name>
</gene>
<comment type="subcellular location">
    <subcellularLocation>
        <location evidence="1">Cytoplasm</location>
        <location evidence="1">Cytoskeleton</location>
        <location evidence="1">Cilium axoneme</location>
    </subcellularLocation>
</comment>
<evidence type="ECO:0000256" key="1">
    <source>
        <dbReference type="ARBA" id="ARBA00004430"/>
    </source>
</evidence>
<dbReference type="PANTHER" id="PTHR11886">
    <property type="entry name" value="DYNEIN LIGHT CHAIN"/>
    <property type="match status" value="1"/>
</dbReference>
<dbReference type="EMBL" id="HBFX01018397">
    <property type="protein sequence ID" value="CAD8956612.1"/>
    <property type="molecule type" value="Transcribed_RNA"/>
</dbReference>
<dbReference type="GO" id="GO:0005874">
    <property type="term" value="C:microtubule"/>
    <property type="evidence" value="ECO:0007669"/>
    <property type="project" value="UniProtKB-KW"/>
</dbReference>
<organism evidence="13">
    <name type="scientific">Hemiselmis andersenii</name>
    <name type="common">Cryptophyte alga</name>
    <dbReference type="NCBI Taxonomy" id="464988"/>
    <lineage>
        <taxon>Eukaryota</taxon>
        <taxon>Cryptophyceae</taxon>
        <taxon>Cryptomonadales</taxon>
        <taxon>Hemiselmidaceae</taxon>
        <taxon>Hemiselmis</taxon>
    </lineage>
</organism>
<evidence type="ECO:0000256" key="5">
    <source>
        <dbReference type="ARBA" id="ARBA00023017"/>
    </source>
</evidence>